<gene>
    <name evidence="1" type="ORF">HOLleu_11803</name>
</gene>
<dbReference type="PANTHER" id="PTHR33332">
    <property type="entry name" value="REVERSE TRANSCRIPTASE DOMAIN-CONTAINING PROTEIN"/>
    <property type="match status" value="1"/>
</dbReference>
<name>A0A9Q1HCK6_HOLLE</name>
<keyword evidence="2" id="KW-1185">Reference proteome</keyword>
<sequence>MFYADDTQLYVTRKGSLSRVTKIESCIDQIRHWMSTNMLVLNEGKSEIVKFSPKFGRNNGSPLGDDNIVPSVKVRNLGVIMDNNATMSAHVSNLCTLASFALYQIGKIGNILDQSSTEK</sequence>
<organism evidence="1 2">
    <name type="scientific">Holothuria leucospilota</name>
    <name type="common">Black long sea cucumber</name>
    <name type="synonym">Mertensiothuria leucospilota</name>
    <dbReference type="NCBI Taxonomy" id="206669"/>
    <lineage>
        <taxon>Eukaryota</taxon>
        <taxon>Metazoa</taxon>
        <taxon>Echinodermata</taxon>
        <taxon>Eleutherozoa</taxon>
        <taxon>Echinozoa</taxon>
        <taxon>Holothuroidea</taxon>
        <taxon>Aspidochirotacea</taxon>
        <taxon>Aspidochirotida</taxon>
        <taxon>Holothuriidae</taxon>
        <taxon>Holothuria</taxon>
    </lineage>
</organism>
<protein>
    <recommendedName>
        <fullName evidence="3">Reverse transcriptase domain-containing protein</fullName>
    </recommendedName>
</protein>
<accession>A0A9Q1HCK6</accession>
<evidence type="ECO:0000313" key="2">
    <source>
        <dbReference type="Proteomes" id="UP001152320"/>
    </source>
</evidence>
<dbReference type="EMBL" id="JAIZAY010000005">
    <property type="protein sequence ID" value="KAJ8041085.1"/>
    <property type="molecule type" value="Genomic_DNA"/>
</dbReference>
<dbReference type="Proteomes" id="UP001152320">
    <property type="component" value="Chromosome 5"/>
</dbReference>
<dbReference type="AlphaFoldDB" id="A0A9Q1HCK6"/>
<dbReference type="OrthoDB" id="419189at2759"/>
<comment type="caution">
    <text evidence="1">The sequence shown here is derived from an EMBL/GenBank/DDBJ whole genome shotgun (WGS) entry which is preliminary data.</text>
</comment>
<evidence type="ECO:0000313" key="1">
    <source>
        <dbReference type="EMBL" id="KAJ8041085.1"/>
    </source>
</evidence>
<reference evidence="1" key="1">
    <citation type="submission" date="2021-10" db="EMBL/GenBank/DDBJ databases">
        <title>Tropical sea cucumber genome reveals ecological adaptation and Cuvierian tubules defense mechanism.</title>
        <authorList>
            <person name="Chen T."/>
        </authorList>
    </citation>
    <scope>NUCLEOTIDE SEQUENCE</scope>
    <source>
        <strain evidence="1">Nanhai2018</strain>
        <tissue evidence="1">Muscle</tissue>
    </source>
</reference>
<evidence type="ECO:0008006" key="3">
    <source>
        <dbReference type="Google" id="ProtNLM"/>
    </source>
</evidence>
<proteinExistence type="predicted"/>